<dbReference type="GO" id="GO:0015031">
    <property type="term" value="P:protein transport"/>
    <property type="evidence" value="ECO:0007669"/>
    <property type="project" value="InterPro"/>
</dbReference>
<reference evidence="1 2" key="1">
    <citation type="journal article" date="2016" name="BMC Genomics">
        <title>Consensus pan-genome assembly of the specialised wine bacterium Oenococcus oeni.</title>
        <authorList>
            <person name="Sternes P.R."/>
            <person name="Borneman A.R."/>
        </authorList>
    </citation>
    <scope>NUCLEOTIDE SEQUENCE [LARGE SCALE GENOMIC DNA]</scope>
    <source>
        <strain evidence="1 2">AWRIB661</strain>
    </source>
</reference>
<proteinExistence type="predicted"/>
<protein>
    <submittedName>
        <fullName evidence="1">Accessory Sec system protein Asp1</fullName>
    </submittedName>
</protein>
<accession>A0A6N4A3E7</accession>
<comment type="caution">
    <text evidence="1">The sequence shown here is derived from an EMBL/GenBank/DDBJ whole genome shotgun (WGS) entry which is preliminary data.</text>
</comment>
<dbReference type="InterPro" id="IPR022372">
    <property type="entry name" value="Accessory_SS_Asp1"/>
</dbReference>
<dbReference type="AlphaFoldDB" id="A0A6N4A3E7"/>
<dbReference type="RefSeq" id="WP_071449151.1">
    <property type="nucleotide sequence ID" value="NZ_MLOK01000063.1"/>
</dbReference>
<sequence length="535" mass="62888">MIHFVPSWSDRTFRPTDFDDTVHQIKIFKKGNLPLELMLTRYSPNLLSALHSQGLLEVPTWSVFDDIQNTHIDGIRPLSFYDFNWPDGIDKIYTPFHIVVNLSGKEIGRVYFSEEGRITKIERYRFKQLVRTFLIDDRGFVSSIIHYLDGQINFQDYLDPAGNLRIRQNFKNNQDNIYVNPLFANDFQASSYKNLDQLVLEFTRIHLLKNDLPDDLIILAAQSKQNQLIFKALDKQRIVLSYFSNRYDFQDQNQSNVKNELLKSSGLIVDQKSNYQKLEKFINENFSRENKTLLIKKIHELTPYDTRLQLGFSQRERKLTIYWVAKKINNDFSKKIFYTFFSKMVDDENIDLIIAVNEIDKSILESMIIRKISDHFKVVLPSNDYEMKQSISQSDENQPFDDEADQLNSDNFKMAIAFYQRFQIKIFFSEESIIASMKKVRLIVDLSREADLFIQIAGISAGIPQINFNESQYVNDQKNGLIISNLNDLSKAIDYYFVGLKHWNQSLVYSVKKMEQYTNFNLLNRWLNALGEQHE</sequence>
<dbReference type="Proteomes" id="UP000181728">
    <property type="component" value="Unassembled WGS sequence"/>
</dbReference>
<organism evidence="1 2">
    <name type="scientific">Oenococcus oeni</name>
    <name type="common">Leuconostoc oenos</name>
    <dbReference type="NCBI Taxonomy" id="1247"/>
    <lineage>
        <taxon>Bacteria</taxon>
        <taxon>Bacillati</taxon>
        <taxon>Bacillota</taxon>
        <taxon>Bacilli</taxon>
        <taxon>Lactobacillales</taxon>
        <taxon>Lactobacillaceae</taxon>
        <taxon>Oenococcus</taxon>
    </lineage>
</organism>
<evidence type="ECO:0000313" key="1">
    <source>
        <dbReference type="EMBL" id="OIM20333.1"/>
    </source>
</evidence>
<dbReference type="EMBL" id="MLOK01000063">
    <property type="protein sequence ID" value="OIM20333.1"/>
    <property type="molecule type" value="Genomic_DNA"/>
</dbReference>
<evidence type="ECO:0000313" key="2">
    <source>
        <dbReference type="Proteomes" id="UP000181728"/>
    </source>
</evidence>
<dbReference type="Pfam" id="PF16993">
    <property type="entry name" value="Asp1"/>
    <property type="match status" value="1"/>
</dbReference>
<gene>
    <name evidence="1" type="ORF">ATX59_09440</name>
</gene>
<name>A0A6N4A3E7_OENOE</name>
<dbReference type="NCBIfam" id="TIGR03713">
    <property type="entry name" value="acc_sec_asp1"/>
    <property type="match status" value="1"/>
</dbReference>